<dbReference type="OrthoDB" id="1661054at2759"/>
<dbReference type="EMBL" id="KZ819635">
    <property type="protein sequence ID" value="PWN91170.1"/>
    <property type="molecule type" value="Genomic_DNA"/>
</dbReference>
<accession>A0A316YNP8</accession>
<dbReference type="STRING" id="215250.A0A316YNP8"/>
<keyword evidence="6" id="KW-0333">Golgi apparatus</keyword>
<dbReference type="GO" id="GO:0017119">
    <property type="term" value="C:Golgi transport complex"/>
    <property type="evidence" value="ECO:0007669"/>
    <property type="project" value="InterPro"/>
</dbReference>
<evidence type="ECO:0000256" key="2">
    <source>
        <dbReference type="ARBA" id="ARBA00006419"/>
    </source>
</evidence>
<comment type="subcellular location">
    <subcellularLocation>
        <location evidence="1">Golgi apparatus membrane</location>
        <topology evidence="1">Peripheral membrane protein</topology>
    </subcellularLocation>
</comment>
<reference evidence="10 11" key="1">
    <citation type="journal article" date="2018" name="Mol. Biol. Evol.">
        <title>Broad Genomic Sampling Reveals a Smut Pathogenic Ancestry of the Fungal Clade Ustilaginomycotina.</title>
        <authorList>
            <person name="Kijpornyongpan T."/>
            <person name="Mondo S.J."/>
            <person name="Barry K."/>
            <person name="Sandor L."/>
            <person name="Lee J."/>
            <person name="Lipzen A."/>
            <person name="Pangilinan J."/>
            <person name="LaButti K."/>
            <person name="Hainaut M."/>
            <person name="Henrissat B."/>
            <person name="Grigoriev I.V."/>
            <person name="Spatafora J.W."/>
            <person name="Aime M.C."/>
        </authorList>
    </citation>
    <scope>NUCLEOTIDE SEQUENCE [LARGE SCALE GENOMIC DNA]</scope>
    <source>
        <strain evidence="10 11">MCA 4198</strain>
    </source>
</reference>
<evidence type="ECO:0000256" key="5">
    <source>
        <dbReference type="ARBA" id="ARBA00022927"/>
    </source>
</evidence>
<name>A0A316YNP8_9BASI</name>
<dbReference type="InterPro" id="IPR007255">
    <property type="entry name" value="COG8"/>
</dbReference>
<dbReference type="PANTHER" id="PTHR21311">
    <property type="entry name" value="CONSERVED OLIGOMERIC GOLGI COMPLEX COMPONENT 8"/>
    <property type="match status" value="1"/>
</dbReference>
<dbReference type="RefSeq" id="XP_025378368.1">
    <property type="nucleotide sequence ID" value="XM_025519914.1"/>
</dbReference>
<dbReference type="GO" id="GO:0000139">
    <property type="term" value="C:Golgi membrane"/>
    <property type="evidence" value="ECO:0007669"/>
    <property type="project" value="UniProtKB-SubCell"/>
</dbReference>
<feature type="compositionally biased region" description="Basic and acidic residues" evidence="9">
    <location>
        <begin position="865"/>
        <end position="1009"/>
    </location>
</feature>
<dbReference type="AlphaFoldDB" id="A0A316YNP8"/>
<dbReference type="GeneID" id="37041830"/>
<dbReference type="Pfam" id="PF04124">
    <property type="entry name" value="Dor1"/>
    <property type="match status" value="1"/>
</dbReference>
<dbReference type="InParanoid" id="A0A316YNP8"/>
<dbReference type="PANTHER" id="PTHR21311:SF0">
    <property type="entry name" value="CONSERVED OLIGOMERIC GOLGI COMPLEX SUBUNIT 8"/>
    <property type="match status" value="1"/>
</dbReference>
<comment type="similarity">
    <text evidence="2">Belongs to the COG8 family.</text>
</comment>
<evidence type="ECO:0000256" key="6">
    <source>
        <dbReference type="ARBA" id="ARBA00023034"/>
    </source>
</evidence>
<keyword evidence="5" id="KW-0653">Protein transport</keyword>
<evidence type="ECO:0000256" key="7">
    <source>
        <dbReference type="ARBA" id="ARBA00023136"/>
    </source>
</evidence>
<feature type="region of interest" description="Disordered" evidence="9">
    <location>
        <begin position="739"/>
        <end position="788"/>
    </location>
</feature>
<evidence type="ECO:0000256" key="8">
    <source>
        <dbReference type="ARBA" id="ARBA00031347"/>
    </source>
</evidence>
<feature type="compositionally biased region" description="Polar residues" evidence="9">
    <location>
        <begin position="356"/>
        <end position="372"/>
    </location>
</feature>
<dbReference type="GO" id="GO:0015031">
    <property type="term" value="P:protein transport"/>
    <property type="evidence" value="ECO:0007669"/>
    <property type="project" value="UniProtKB-KW"/>
</dbReference>
<feature type="region of interest" description="Disordered" evidence="9">
    <location>
        <begin position="865"/>
        <end position="1014"/>
    </location>
</feature>
<feature type="region of interest" description="Disordered" evidence="9">
    <location>
        <begin position="356"/>
        <end position="381"/>
    </location>
</feature>
<sequence>MAAATTASINGSGGHDGDALLSLLMRGAGANEGLLDLGGSSSSSSSSYLHSLTSKSLADLRVQPAALTTTITSLDGQLSTLCARHVDSFVQVRQASSSLPRGLDALDAKLDSLLDSAIPRLAQASQRFPSAAQPHLEAKRRAQALLKQHRSSLADVLELPALLATCVRANHPVEALQLGIHIAKLSRPADSFATAASSSHSIPFPGEAARGHAVLVALRREAWQHLVVLRDDLLKGLDARGLRLPVARRYVSLLRIFSEVDHEAAGGPSRGDAIQAKQQRGGVPPKLALSDSTICLSLLRSRYAALVSRLENATSSHEEASDAASRCSARISVWREAVNDAIGMALALFVDRPAQPASSSNTTSAVDANADTSDGAAEEADSQLSPTMLISAFASKALHLLGASLDADVPGITSSAFERHPASYSKAATDVLSTFASLHTQLSYASVSLARLGLDFSGSLSSSSSSSSSTAGTCGAFEREVLRVWTRGLRRATDVFSQRWASSADVASLLASASAATVSKMLRFDTNGSRTTTTDAATAPSRDLLDVPALATLLNHLLEAYNALQTFCPAAIGQEVGEVLDETLDQTVELALGLASRLDMAEAIVDGGPSTDSIAALLPALDVQLGQLGQGAGEGEREDVASTSRDPQRLKEAQRMLAATVLSLLERDVVGFVRPHVVRLVSGGADGDVGVKEERAGLKEKRRAVVAWAAQARETWETGEEKRRDALLKRLEARRAESERERRKREEEESARRAKEEEETRAREEKEEKLRKEEEERARRAKEEEARLERERLEKERVEKERLERERLEKERLEKERLEKERLEKERLEKERLEKERLEKERLEKERLEKGRVEKERLEKERLEKVEREQEEMRKKEQEERQKREEEERLKREEEERLKREEDERLRREEEDKLRRQREEEEKLKKEEEERRVREEKELAAKKRQEEEERRAKEEEQEKKRVAEEEAAKEEAQRKKKEEEEAKRQAEAEKEAKAKAKEELAKTEQEKDAAAGSEIWVDVIGGEASQGSRGAGEGGSISCCCRNHTCAGRYRCKGSSSE</sequence>
<evidence type="ECO:0000256" key="3">
    <source>
        <dbReference type="ARBA" id="ARBA00020983"/>
    </source>
</evidence>
<evidence type="ECO:0000256" key="9">
    <source>
        <dbReference type="SAM" id="MobiDB-lite"/>
    </source>
</evidence>
<evidence type="ECO:0000313" key="11">
    <source>
        <dbReference type="Proteomes" id="UP000245768"/>
    </source>
</evidence>
<organism evidence="10 11">
    <name type="scientific">Acaromyces ingoldii</name>
    <dbReference type="NCBI Taxonomy" id="215250"/>
    <lineage>
        <taxon>Eukaryota</taxon>
        <taxon>Fungi</taxon>
        <taxon>Dikarya</taxon>
        <taxon>Basidiomycota</taxon>
        <taxon>Ustilaginomycotina</taxon>
        <taxon>Exobasidiomycetes</taxon>
        <taxon>Exobasidiales</taxon>
        <taxon>Cryptobasidiaceae</taxon>
        <taxon>Acaromyces</taxon>
    </lineage>
</organism>
<dbReference type="Proteomes" id="UP000245768">
    <property type="component" value="Unassembled WGS sequence"/>
</dbReference>
<gene>
    <name evidence="10" type="ORF">FA10DRAFT_258601</name>
</gene>
<evidence type="ECO:0000256" key="4">
    <source>
        <dbReference type="ARBA" id="ARBA00022448"/>
    </source>
</evidence>
<dbReference type="GO" id="GO:0006891">
    <property type="term" value="P:intra-Golgi vesicle-mediated transport"/>
    <property type="evidence" value="ECO:0007669"/>
    <property type="project" value="TreeGrafter"/>
</dbReference>
<keyword evidence="7" id="KW-0472">Membrane</keyword>
<evidence type="ECO:0000256" key="1">
    <source>
        <dbReference type="ARBA" id="ARBA00004395"/>
    </source>
</evidence>
<protein>
    <recommendedName>
        <fullName evidence="3">Conserved oligomeric Golgi complex subunit 8</fullName>
    </recommendedName>
    <alternativeName>
        <fullName evidence="8">Component of oligomeric Golgi complex 8</fullName>
    </alternativeName>
</protein>
<keyword evidence="11" id="KW-1185">Reference proteome</keyword>
<evidence type="ECO:0000313" key="10">
    <source>
        <dbReference type="EMBL" id="PWN91170.1"/>
    </source>
</evidence>
<keyword evidence="4" id="KW-0813">Transport</keyword>
<proteinExistence type="inferred from homology"/>